<dbReference type="EMBL" id="CAKLBY020000169">
    <property type="protein sequence ID" value="CAK7930836.1"/>
    <property type="molecule type" value="Genomic_DNA"/>
</dbReference>
<sequence length="483" mass="54430">MRLFAIEIGTALTLASVKSDSIAATLTTPAAHPRPQPLSSAHNRVDVVVPERKLQEPDGMTVYGAISSEEWNRKREAIESWIANPTETLRNADIMREAADEILRDEDDAVTAVEKLGSMRAQNKLYGTATKNNPGLPSVEELIQRYGRDDVVNALVTARQSIFKEEETMAEMWWAQLAGAWKRDGKPIAEVAEILKVDQDESLTQKLKMLKGYIGLSTTAVHDTLLDTMTTKLGGEEQLLTFIGRTKMNGDAERGALKLEKLQIEKWKGEDKDPAQVLKLMHMDKSMDALMSPMLDTVMQYSDAYNTKHPDNKFSVLTPIREFLGDEAVADGLVGARQDRHNVEARDIAKKLLIELWEEGWKDEGKSAKEFIAFLRLRGAQGTKRSARMELKVLIDYIQLFDDKTFQPGFASLLKRIVGGDKVLATTLLKAMAEKIRNSGIYDAYKRLLYTWQDRRSPTFISKRFSTVTKALFGRLRWGAFHH</sequence>
<evidence type="ECO:0000313" key="2">
    <source>
        <dbReference type="Proteomes" id="UP001162060"/>
    </source>
</evidence>
<proteinExistence type="predicted"/>
<reference evidence="1" key="1">
    <citation type="submission" date="2024-01" db="EMBL/GenBank/DDBJ databases">
        <authorList>
            <person name="Webb A."/>
        </authorList>
    </citation>
    <scope>NUCLEOTIDE SEQUENCE</scope>
    <source>
        <strain evidence="1">Pm1</strain>
    </source>
</reference>
<gene>
    <name evidence="1" type="ORF">PM001_LOCUS15986</name>
</gene>
<evidence type="ECO:0000313" key="1">
    <source>
        <dbReference type="EMBL" id="CAK7930836.1"/>
    </source>
</evidence>
<dbReference type="Proteomes" id="UP001162060">
    <property type="component" value="Unassembled WGS sequence"/>
</dbReference>
<name>A0AAV1U9L9_9STRA</name>
<accession>A0AAV1U9L9</accession>
<comment type="caution">
    <text evidence="1">The sequence shown here is derived from an EMBL/GenBank/DDBJ whole genome shotgun (WGS) entry which is preliminary data.</text>
</comment>
<organism evidence="1 2">
    <name type="scientific">Peronospora matthiolae</name>
    <dbReference type="NCBI Taxonomy" id="2874970"/>
    <lineage>
        <taxon>Eukaryota</taxon>
        <taxon>Sar</taxon>
        <taxon>Stramenopiles</taxon>
        <taxon>Oomycota</taxon>
        <taxon>Peronosporomycetes</taxon>
        <taxon>Peronosporales</taxon>
        <taxon>Peronosporaceae</taxon>
        <taxon>Peronospora</taxon>
    </lineage>
</organism>
<protein>
    <submittedName>
        <fullName evidence="1">Uncharacterized protein</fullName>
    </submittedName>
</protein>
<dbReference type="AlphaFoldDB" id="A0AAV1U9L9"/>